<evidence type="ECO:0000256" key="9">
    <source>
        <dbReference type="ARBA" id="ARBA00023069"/>
    </source>
</evidence>
<keyword evidence="16" id="KW-1185">Reference proteome</keyword>
<dbReference type="GO" id="GO:0005524">
    <property type="term" value="F:ATP binding"/>
    <property type="evidence" value="ECO:0007669"/>
    <property type="project" value="UniProtKB-KW"/>
</dbReference>
<evidence type="ECO:0000256" key="3">
    <source>
        <dbReference type="ARBA" id="ARBA00022490"/>
    </source>
</evidence>
<keyword evidence="9" id="KW-0969">Cilium</keyword>
<dbReference type="GO" id="GO:0045505">
    <property type="term" value="F:dynein intermediate chain binding"/>
    <property type="evidence" value="ECO:0007669"/>
    <property type="project" value="InterPro"/>
</dbReference>
<proteinExistence type="inferred from homology"/>
<accession>A0AAW1CJD0</accession>
<keyword evidence="12" id="KW-0966">Cell projection</keyword>
<dbReference type="Pfam" id="PF12780">
    <property type="entry name" value="AAA_8"/>
    <property type="match status" value="1"/>
</dbReference>
<evidence type="ECO:0000256" key="12">
    <source>
        <dbReference type="ARBA" id="ARBA00023273"/>
    </source>
</evidence>
<dbReference type="Proteomes" id="UP001461498">
    <property type="component" value="Unassembled WGS sequence"/>
</dbReference>
<keyword evidence="10" id="KW-0505">Motor protein</keyword>
<evidence type="ECO:0000313" key="15">
    <source>
        <dbReference type="EMBL" id="KAK9497783.1"/>
    </source>
</evidence>
<evidence type="ECO:0000256" key="4">
    <source>
        <dbReference type="ARBA" id="ARBA00022701"/>
    </source>
</evidence>
<evidence type="ECO:0000256" key="1">
    <source>
        <dbReference type="ARBA" id="ARBA00004430"/>
    </source>
</evidence>
<comment type="similarity">
    <text evidence="2">Belongs to the dynein heavy chain family.</text>
</comment>
<dbReference type="FunFam" id="3.40.50.300:FF:002141">
    <property type="entry name" value="Dynein heavy chain"/>
    <property type="match status" value="1"/>
</dbReference>
<comment type="subcellular location">
    <subcellularLocation>
        <location evidence="1">Cytoplasm</location>
        <location evidence="1">Cytoskeleton</location>
        <location evidence="1">Cilium axoneme</location>
    </subcellularLocation>
</comment>
<keyword evidence="5" id="KW-0547">Nucleotide-binding</keyword>
<dbReference type="PANTHER" id="PTHR22878:SF70">
    <property type="entry name" value="DYNEIN HEAVY CHAIN 2, AXONEMAL"/>
    <property type="match status" value="1"/>
</dbReference>
<keyword evidence="7" id="KW-0243">Dynein</keyword>
<comment type="caution">
    <text evidence="15">The sequence shown here is derived from an EMBL/GenBank/DDBJ whole genome shotgun (WGS) entry which is preliminary data.</text>
</comment>
<dbReference type="Gene3D" id="1.20.920.30">
    <property type="match status" value="1"/>
</dbReference>
<keyword evidence="4" id="KW-0493">Microtubule</keyword>
<feature type="domain" description="Dynein heavy chain 3 AAA+ lid" evidence="14">
    <location>
        <begin position="60"/>
        <end position="161"/>
    </location>
</feature>
<feature type="domain" description="Dynein heavy chain AAA module D4" evidence="13">
    <location>
        <begin position="218"/>
        <end position="405"/>
    </location>
</feature>
<dbReference type="GO" id="GO:0007018">
    <property type="term" value="P:microtubule-based movement"/>
    <property type="evidence" value="ECO:0007669"/>
    <property type="project" value="InterPro"/>
</dbReference>
<dbReference type="FunFam" id="1.20.920.30:FF:000002">
    <property type="entry name" value="Dynein axonemal heavy chain 3"/>
    <property type="match status" value="1"/>
</dbReference>
<dbReference type="GO" id="GO:0005874">
    <property type="term" value="C:microtubule"/>
    <property type="evidence" value="ECO:0007669"/>
    <property type="project" value="UniProtKB-KW"/>
</dbReference>
<dbReference type="AlphaFoldDB" id="A0AAW1CJD0"/>
<name>A0AAW1CJD0_9HEMI</name>
<gene>
    <name evidence="15" type="ORF">O3M35_003707</name>
</gene>
<dbReference type="Pfam" id="PF17857">
    <property type="entry name" value="AAA_lid_1"/>
    <property type="match status" value="1"/>
</dbReference>
<evidence type="ECO:0000256" key="5">
    <source>
        <dbReference type="ARBA" id="ARBA00022741"/>
    </source>
</evidence>
<evidence type="ECO:0000256" key="10">
    <source>
        <dbReference type="ARBA" id="ARBA00023175"/>
    </source>
</evidence>
<dbReference type="GO" id="GO:0051959">
    <property type="term" value="F:dynein light intermediate chain binding"/>
    <property type="evidence" value="ECO:0007669"/>
    <property type="project" value="InterPro"/>
</dbReference>
<dbReference type="SUPFAM" id="SSF52540">
    <property type="entry name" value="P-loop containing nucleoside triphosphate hydrolases"/>
    <property type="match status" value="2"/>
</dbReference>
<evidence type="ECO:0000256" key="7">
    <source>
        <dbReference type="ARBA" id="ARBA00023017"/>
    </source>
</evidence>
<protein>
    <recommendedName>
        <fullName evidence="17">Dynein heavy chain</fullName>
    </recommendedName>
</protein>
<reference evidence="15 16" key="1">
    <citation type="submission" date="2022-12" db="EMBL/GenBank/DDBJ databases">
        <title>Chromosome-level genome assembly of true bugs.</title>
        <authorList>
            <person name="Ma L."/>
            <person name="Li H."/>
        </authorList>
    </citation>
    <scope>NUCLEOTIDE SEQUENCE [LARGE SCALE GENOMIC DNA]</scope>
    <source>
        <strain evidence="15">Lab_2022b</strain>
    </source>
</reference>
<organism evidence="15 16">
    <name type="scientific">Rhynocoris fuscipes</name>
    <dbReference type="NCBI Taxonomy" id="488301"/>
    <lineage>
        <taxon>Eukaryota</taxon>
        <taxon>Metazoa</taxon>
        <taxon>Ecdysozoa</taxon>
        <taxon>Arthropoda</taxon>
        <taxon>Hexapoda</taxon>
        <taxon>Insecta</taxon>
        <taxon>Pterygota</taxon>
        <taxon>Neoptera</taxon>
        <taxon>Paraneoptera</taxon>
        <taxon>Hemiptera</taxon>
        <taxon>Heteroptera</taxon>
        <taxon>Panheteroptera</taxon>
        <taxon>Cimicomorpha</taxon>
        <taxon>Reduviidae</taxon>
        <taxon>Harpactorinae</taxon>
        <taxon>Harpactorini</taxon>
        <taxon>Rhynocoris</taxon>
    </lineage>
</organism>
<keyword evidence="3" id="KW-0963">Cytoplasm</keyword>
<keyword evidence="8" id="KW-0175">Coiled coil</keyword>
<sequence length="418" mass="48123">MGPPGGSKQSIYARFLRHFNLFAINQFRNESLTSIFSIILYIGLKKNGYGTEIVTTITPLVSACLRVFNEAVSHLLPTPAKSHYIFNLRDTFRVISGILLVTKEAVDSKRSFIRLWAHEIFRVFYDRLIDDSDRKWLFGTIQVIVLEEFSENFDKIFDQLELDNRPITEDGLRNLVFSAALDQDTDENKKYEEVPVRAFEKFCVDMLIDYNLTHKTKLNIILFRFALEHLSRLCRILTTPGGSGLLVGVSGSGRQSLTALAAYIYNQPIFQPQITKSYGFMDWRNDLKVLLKECGGRKKQGVFLFTETQVKADYNLQDIDALLNSAEVPNIFTMDELEEVFEMVRSAIQLKDPDINQVALYNLFKSRCRLNIHMVLCFSPIGSLFRNRVRLYPSLVNCCTIDWYEVITDFIIILIILP</sequence>
<dbReference type="Gene3D" id="3.40.50.300">
    <property type="entry name" value="P-loop containing nucleotide triphosphate hydrolases"/>
    <property type="match status" value="1"/>
</dbReference>
<dbReference type="InterPro" id="IPR027417">
    <property type="entry name" value="P-loop_NTPase"/>
</dbReference>
<evidence type="ECO:0000259" key="14">
    <source>
        <dbReference type="Pfam" id="PF17857"/>
    </source>
</evidence>
<dbReference type="InterPro" id="IPR024317">
    <property type="entry name" value="Dynein_heavy_chain_D4_dom"/>
</dbReference>
<evidence type="ECO:0000256" key="11">
    <source>
        <dbReference type="ARBA" id="ARBA00023212"/>
    </source>
</evidence>
<evidence type="ECO:0000256" key="2">
    <source>
        <dbReference type="ARBA" id="ARBA00008887"/>
    </source>
</evidence>
<evidence type="ECO:0000313" key="16">
    <source>
        <dbReference type="Proteomes" id="UP001461498"/>
    </source>
</evidence>
<dbReference type="InterPro" id="IPR041589">
    <property type="entry name" value="DNAH3_AAA_lid_1"/>
</dbReference>
<dbReference type="GO" id="GO:0005930">
    <property type="term" value="C:axoneme"/>
    <property type="evidence" value="ECO:0007669"/>
    <property type="project" value="UniProtKB-SubCell"/>
</dbReference>
<evidence type="ECO:0008006" key="17">
    <source>
        <dbReference type="Google" id="ProtNLM"/>
    </source>
</evidence>
<evidence type="ECO:0000256" key="6">
    <source>
        <dbReference type="ARBA" id="ARBA00022840"/>
    </source>
</evidence>
<evidence type="ECO:0000256" key="8">
    <source>
        <dbReference type="ARBA" id="ARBA00023054"/>
    </source>
</evidence>
<dbReference type="InterPro" id="IPR026983">
    <property type="entry name" value="DHC"/>
</dbReference>
<keyword evidence="6" id="KW-0067">ATP-binding</keyword>
<dbReference type="PANTHER" id="PTHR22878">
    <property type="entry name" value="DYNEIN HEAVY CHAIN 6, AXONEMAL-LIKE-RELATED"/>
    <property type="match status" value="1"/>
</dbReference>
<dbReference type="GO" id="GO:0030286">
    <property type="term" value="C:dynein complex"/>
    <property type="evidence" value="ECO:0007669"/>
    <property type="project" value="UniProtKB-KW"/>
</dbReference>
<dbReference type="EMBL" id="JAPXFL010000013">
    <property type="protein sequence ID" value="KAK9497783.1"/>
    <property type="molecule type" value="Genomic_DNA"/>
</dbReference>
<evidence type="ECO:0000259" key="13">
    <source>
        <dbReference type="Pfam" id="PF12780"/>
    </source>
</evidence>
<keyword evidence="11" id="KW-0206">Cytoskeleton</keyword>